<sequence length="93" mass="10794">MKEEMQEIKKQNDILKPTCYNHEDSLRSQQKKVQDGEDKVEDSTHELEEVIGLGRFSEGGKRPMKVRMRSQVVLEETMTRKGKLANDTESKDI</sequence>
<dbReference type="EMBL" id="VSRR010007469">
    <property type="protein sequence ID" value="MPC46957.1"/>
    <property type="molecule type" value="Genomic_DNA"/>
</dbReference>
<dbReference type="AlphaFoldDB" id="A0A5B7FNN1"/>
<accession>A0A5B7FNN1</accession>
<protein>
    <submittedName>
        <fullName evidence="2">Uncharacterized protein</fullName>
    </submittedName>
</protein>
<dbReference type="Proteomes" id="UP000324222">
    <property type="component" value="Unassembled WGS sequence"/>
</dbReference>
<proteinExistence type="predicted"/>
<reference evidence="2 3" key="1">
    <citation type="submission" date="2019-05" db="EMBL/GenBank/DDBJ databases">
        <title>Another draft genome of Portunus trituberculatus and its Hox gene families provides insights of decapod evolution.</title>
        <authorList>
            <person name="Jeong J.-H."/>
            <person name="Song I."/>
            <person name="Kim S."/>
            <person name="Choi T."/>
            <person name="Kim D."/>
            <person name="Ryu S."/>
            <person name="Kim W."/>
        </authorList>
    </citation>
    <scope>NUCLEOTIDE SEQUENCE [LARGE SCALE GENOMIC DNA]</scope>
    <source>
        <tissue evidence="2">Muscle</tissue>
    </source>
</reference>
<keyword evidence="3" id="KW-1185">Reference proteome</keyword>
<comment type="caution">
    <text evidence="2">The sequence shown here is derived from an EMBL/GenBank/DDBJ whole genome shotgun (WGS) entry which is preliminary data.</text>
</comment>
<evidence type="ECO:0000313" key="2">
    <source>
        <dbReference type="EMBL" id="MPC46957.1"/>
    </source>
</evidence>
<feature type="region of interest" description="Disordered" evidence="1">
    <location>
        <begin position="25"/>
        <end position="44"/>
    </location>
</feature>
<evidence type="ECO:0000256" key="1">
    <source>
        <dbReference type="SAM" id="MobiDB-lite"/>
    </source>
</evidence>
<name>A0A5B7FNN1_PORTR</name>
<gene>
    <name evidence="2" type="ORF">E2C01_040689</name>
</gene>
<evidence type="ECO:0000313" key="3">
    <source>
        <dbReference type="Proteomes" id="UP000324222"/>
    </source>
</evidence>
<organism evidence="2 3">
    <name type="scientific">Portunus trituberculatus</name>
    <name type="common">Swimming crab</name>
    <name type="synonym">Neptunus trituberculatus</name>
    <dbReference type="NCBI Taxonomy" id="210409"/>
    <lineage>
        <taxon>Eukaryota</taxon>
        <taxon>Metazoa</taxon>
        <taxon>Ecdysozoa</taxon>
        <taxon>Arthropoda</taxon>
        <taxon>Crustacea</taxon>
        <taxon>Multicrustacea</taxon>
        <taxon>Malacostraca</taxon>
        <taxon>Eumalacostraca</taxon>
        <taxon>Eucarida</taxon>
        <taxon>Decapoda</taxon>
        <taxon>Pleocyemata</taxon>
        <taxon>Brachyura</taxon>
        <taxon>Eubrachyura</taxon>
        <taxon>Portunoidea</taxon>
        <taxon>Portunidae</taxon>
        <taxon>Portuninae</taxon>
        <taxon>Portunus</taxon>
    </lineage>
</organism>